<sequence>MPVSTVTSSVSSQVTYPVMVNGFLCYSAAEVQAVRRGQSPDSVKPGAAPSANGEAAAAQAQVQAQAQALTEAQNRIAQFAQAPQDVIRQAQQQGAPRGGIVDIYA</sequence>
<dbReference type="RefSeq" id="WP_211547157.1">
    <property type="nucleotide sequence ID" value="NZ_JAGTUF010000004.1"/>
</dbReference>
<keyword evidence="3" id="KW-1185">Reference proteome</keyword>
<reference evidence="2 3" key="1">
    <citation type="submission" date="2021-04" db="EMBL/GenBank/DDBJ databases">
        <title>Magnetospirillum sulfuroxidans sp. nov., a facultative chemolithoautotrophic sulfur-oxidizing alphaproteobacterium isolated from freshwater sediment and proposals for Paramagetospirillum gen. nov., and Magnetospirillaceae fam. nov.</title>
        <authorList>
            <person name="Koziaeva V."/>
            <person name="Geelhoed J.S."/>
            <person name="Sorokin D.Y."/>
            <person name="Grouzdev D.S."/>
        </authorList>
    </citation>
    <scope>NUCLEOTIDE SEQUENCE [LARGE SCALE GENOMIC DNA]</scope>
    <source>
        <strain evidence="2 3">J10</strain>
    </source>
</reference>
<protein>
    <submittedName>
        <fullName evidence="2">Uncharacterized protein</fullName>
    </submittedName>
</protein>
<proteinExistence type="predicted"/>
<feature type="region of interest" description="Disordered" evidence="1">
    <location>
        <begin position="36"/>
        <end position="55"/>
    </location>
</feature>
<organism evidence="2 3">
    <name type="scientific">Magnetospirillum sulfuroxidans</name>
    <dbReference type="NCBI Taxonomy" id="611300"/>
    <lineage>
        <taxon>Bacteria</taxon>
        <taxon>Pseudomonadati</taxon>
        <taxon>Pseudomonadota</taxon>
        <taxon>Alphaproteobacteria</taxon>
        <taxon>Rhodospirillales</taxon>
        <taxon>Rhodospirillaceae</taxon>
        <taxon>Magnetospirillum</taxon>
    </lineage>
</organism>
<evidence type="ECO:0000256" key="1">
    <source>
        <dbReference type="SAM" id="MobiDB-lite"/>
    </source>
</evidence>
<dbReference type="EMBL" id="JAGTUF010000004">
    <property type="protein sequence ID" value="MBR9971420.1"/>
    <property type="molecule type" value="Genomic_DNA"/>
</dbReference>
<evidence type="ECO:0000313" key="2">
    <source>
        <dbReference type="EMBL" id="MBR9971420.1"/>
    </source>
</evidence>
<evidence type="ECO:0000313" key="3">
    <source>
        <dbReference type="Proteomes" id="UP000680714"/>
    </source>
</evidence>
<comment type="caution">
    <text evidence="2">The sequence shown here is derived from an EMBL/GenBank/DDBJ whole genome shotgun (WGS) entry which is preliminary data.</text>
</comment>
<name>A0ABS5IAH9_9PROT</name>
<gene>
    <name evidence="2" type="ORF">KEC16_06815</name>
</gene>
<accession>A0ABS5IAH9</accession>
<dbReference type="Proteomes" id="UP000680714">
    <property type="component" value="Unassembled WGS sequence"/>
</dbReference>